<proteinExistence type="inferred from homology"/>
<feature type="compositionally biased region" description="Basic and acidic residues" evidence="11">
    <location>
        <begin position="137"/>
        <end position="150"/>
    </location>
</feature>
<dbReference type="GO" id="GO:0036064">
    <property type="term" value="C:ciliary basal body"/>
    <property type="evidence" value="ECO:0007669"/>
    <property type="project" value="TreeGrafter"/>
</dbReference>
<dbReference type="GO" id="GO:0000922">
    <property type="term" value="C:spindle pole"/>
    <property type="evidence" value="ECO:0007669"/>
    <property type="project" value="UniProtKB-SubCell"/>
</dbReference>
<keyword evidence="6" id="KW-0963">Cytoplasm</keyword>
<comment type="subcellular location">
    <subcellularLocation>
        <location evidence="2">Cytoplasm</location>
        <location evidence="2">Cytoskeleton</location>
        <location evidence="2">Cilium basal body</location>
    </subcellularLocation>
    <subcellularLocation>
        <location evidence="1">Cytoplasm</location>
        <location evidence="1">Cytoskeleton</location>
        <location evidence="1">Microtubule organizing center</location>
        <location evidence="1">Centrosome</location>
        <location evidence="1">Centriole</location>
    </subcellularLocation>
    <subcellularLocation>
        <location evidence="3">Cytoplasm</location>
        <location evidence="3">Cytoskeleton</location>
        <location evidence="3">Spindle pole</location>
    </subcellularLocation>
</comment>
<dbReference type="Proteomes" id="UP000316079">
    <property type="component" value="Unassembled WGS sequence"/>
</dbReference>
<evidence type="ECO:0000256" key="4">
    <source>
        <dbReference type="ARBA" id="ARBA00009371"/>
    </source>
</evidence>
<evidence type="ECO:0000256" key="11">
    <source>
        <dbReference type="SAM" id="MobiDB-lite"/>
    </source>
</evidence>
<accession>A0A553QPJ8</accession>
<evidence type="ECO:0000256" key="3">
    <source>
        <dbReference type="ARBA" id="ARBA00004647"/>
    </source>
</evidence>
<evidence type="ECO:0000256" key="9">
    <source>
        <dbReference type="ARBA" id="ARBA00023212"/>
    </source>
</evidence>
<evidence type="ECO:0000256" key="6">
    <source>
        <dbReference type="ARBA" id="ARBA00022490"/>
    </source>
</evidence>
<evidence type="ECO:0000313" key="12">
    <source>
        <dbReference type="EMBL" id="TRY91909.1"/>
    </source>
</evidence>
<dbReference type="GO" id="GO:0097712">
    <property type="term" value="P:vesicle targeting, trans-Golgi to periciliary membrane compartment"/>
    <property type="evidence" value="ECO:0007669"/>
    <property type="project" value="TreeGrafter"/>
</dbReference>
<dbReference type="GO" id="GO:0005813">
    <property type="term" value="C:centrosome"/>
    <property type="evidence" value="ECO:0007669"/>
    <property type="project" value="TreeGrafter"/>
</dbReference>
<evidence type="ECO:0000256" key="8">
    <source>
        <dbReference type="ARBA" id="ARBA00023069"/>
    </source>
</evidence>
<feature type="compositionally biased region" description="Polar residues" evidence="11">
    <location>
        <begin position="113"/>
        <end position="134"/>
    </location>
</feature>
<evidence type="ECO:0000256" key="7">
    <source>
        <dbReference type="ARBA" id="ARBA00022794"/>
    </source>
</evidence>
<feature type="region of interest" description="Disordered" evidence="11">
    <location>
        <begin position="109"/>
        <end position="187"/>
    </location>
</feature>
<dbReference type="OrthoDB" id="5411773at2759"/>
<evidence type="ECO:0000256" key="2">
    <source>
        <dbReference type="ARBA" id="ARBA00004120"/>
    </source>
</evidence>
<keyword evidence="9" id="KW-0206">Cytoskeleton</keyword>
<keyword evidence="13" id="KW-1185">Reference proteome</keyword>
<dbReference type="PANTHER" id="PTHR31539">
    <property type="entry name" value="CENTROSOMAL PROTEIN OF 19K CEP19"/>
    <property type="match status" value="1"/>
</dbReference>
<name>A0A553QPJ8_9TELE</name>
<dbReference type="Pfam" id="PF14933">
    <property type="entry name" value="CEP19"/>
    <property type="match status" value="1"/>
</dbReference>
<dbReference type="EMBL" id="SRMA01025700">
    <property type="protein sequence ID" value="TRY91909.1"/>
    <property type="molecule type" value="Genomic_DNA"/>
</dbReference>
<dbReference type="GO" id="GO:0005814">
    <property type="term" value="C:centriole"/>
    <property type="evidence" value="ECO:0007669"/>
    <property type="project" value="UniProtKB-SubCell"/>
</dbReference>
<evidence type="ECO:0000313" key="13">
    <source>
        <dbReference type="Proteomes" id="UP000316079"/>
    </source>
</evidence>
<organism evidence="12 13">
    <name type="scientific">Danionella cerebrum</name>
    <dbReference type="NCBI Taxonomy" id="2873325"/>
    <lineage>
        <taxon>Eukaryota</taxon>
        <taxon>Metazoa</taxon>
        <taxon>Chordata</taxon>
        <taxon>Craniata</taxon>
        <taxon>Vertebrata</taxon>
        <taxon>Euteleostomi</taxon>
        <taxon>Actinopterygii</taxon>
        <taxon>Neopterygii</taxon>
        <taxon>Teleostei</taxon>
        <taxon>Ostariophysi</taxon>
        <taxon>Cypriniformes</taxon>
        <taxon>Danionidae</taxon>
        <taxon>Danioninae</taxon>
        <taxon>Danionella</taxon>
    </lineage>
</organism>
<dbReference type="PANTHER" id="PTHR31539:SF1">
    <property type="entry name" value="CENTROSOMAL PROTEIN OF 19 KDA"/>
    <property type="match status" value="1"/>
</dbReference>
<comment type="caution">
    <text evidence="12">The sequence shown here is derived from an EMBL/GenBank/DDBJ whole genome shotgun (WGS) entry which is preliminary data.</text>
</comment>
<comment type="similarity">
    <text evidence="4">Belongs to the CEP19 family.</text>
</comment>
<dbReference type="InterPro" id="IPR029412">
    <property type="entry name" value="CEP19"/>
</dbReference>
<dbReference type="STRING" id="623744.A0A553QPJ8"/>
<keyword evidence="7" id="KW-0970">Cilium biogenesis/degradation</keyword>
<protein>
    <recommendedName>
        <fullName evidence="5">Centrosomal protein of 19 kDa</fullName>
    </recommendedName>
</protein>
<dbReference type="AlphaFoldDB" id="A0A553QPJ8"/>
<evidence type="ECO:0000256" key="5">
    <source>
        <dbReference type="ARBA" id="ARBA00022015"/>
    </source>
</evidence>
<reference evidence="12 13" key="1">
    <citation type="journal article" date="2019" name="Sci. Data">
        <title>Hybrid genome assembly and annotation of Danionella translucida.</title>
        <authorList>
            <person name="Kadobianskyi M."/>
            <person name="Schulze L."/>
            <person name="Schuelke M."/>
            <person name="Judkewitz B."/>
        </authorList>
    </citation>
    <scope>NUCLEOTIDE SEQUENCE [LARGE SCALE GENOMIC DNA]</scope>
    <source>
        <strain evidence="12 13">Bolton</strain>
    </source>
</reference>
<evidence type="ECO:0000256" key="1">
    <source>
        <dbReference type="ARBA" id="ARBA00004114"/>
    </source>
</evidence>
<evidence type="ECO:0000256" key="10">
    <source>
        <dbReference type="ARBA" id="ARBA00023273"/>
    </source>
</evidence>
<sequence>MSLEAKRCGVKFSPPSIIIIYENTGSGEKRKRTIPVRNFSLLSDCRRAAEHLKLHPHHQVYLQRVSEAQLEKLYLLLQDHLKGLSLKENNQEQQEDELEHHDPLEPKLEEVNHTSGSNQDSDVVSSVEDLNQLSDGELQRRKDQMDELFQRNRRRQGDPGFVYDLQVDFPEGSTKESCSWDEEEDEE</sequence>
<dbReference type="GO" id="GO:0034454">
    <property type="term" value="P:microtubule anchoring at centrosome"/>
    <property type="evidence" value="ECO:0007669"/>
    <property type="project" value="TreeGrafter"/>
</dbReference>
<keyword evidence="8" id="KW-0969">Cilium</keyword>
<keyword evidence="10" id="KW-0966">Cell projection</keyword>
<gene>
    <name evidence="12" type="ORF">DNTS_029627</name>
</gene>